<dbReference type="KEGG" id="ipa:Isop_1399"/>
<dbReference type="AlphaFoldDB" id="E8QXE3"/>
<dbReference type="OrthoDB" id="288805at2"/>
<organism evidence="2 3">
    <name type="scientific">Isosphaera pallida (strain ATCC 43644 / DSM 9630 / IS1B)</name>
    <dbReference type="NCBI Taxonomy" id="575540"/>
    <lineage>
        <taxon>Bacteria</taxon>
        <taxon>Pseudomonadati</taxon>
        <taxon>Planctomycetota</taxon>
        <taxon>Planctomycetia</taxon>
        <taxon>Isosphaerales</taxon>
        <taxon>Isosphaeraceae</taxon>
        <taxon>Isosphaera</taxon>
    </lineage>
</organism>
<reference evidence="2 3" key="2">
    <citation type="journal article" date="2011" name="Stand. Genomic Sci.">
        <title>Complete genome sequence of Isosphaera pallida type strain (IS1B).</title>
        <authorList>
            <consortium name="US DOE Joint Genome Institute (JGI-PGF)"/>
            <person name="Goker M."/>
            <person name="Cleland D."/>
            <person name="Saunders E."/>
            <person name="Lapidus A."/>
            <person name="Nolan M."/>
            <person name="Lucas S."/>
            <person name="Hammon N."/>
            <person name="Deshpande S."/>
            <person name="Cheng J.F."/>
            <person name="Tapia R."/>
            <person name="Han C."/>
            <person name="Goodwin L."/>
            <person name="Pitluck S."/>
            <person name="Liolios K."/>
            <person name="Pagani I."/>
            <person name="Ivanova N."/>
            <person name="Mavromatis K."/>
            <person name="Pati A."/>
            <person name="Chen A."/>
            <person name="Palaniappan K."/>
            <person name="Land M."/>
            <person name="Hauser L."/>
            <person name="Chang Y.J."/>
            <person name="Jeffries C.D."/>
            <person name="Detter J.C."/>
            <person name="Beck B."/>
            <person name="Woyke T."/>
            <person name="Bristow J."/>
            <person name="Eisen J.A."/>
            <person name="Markowitz V."/>
            <person name="Hugenholtz P."/>
            <person name="Kyrpides N.C."/>
            <person name="Klenk H.P."/>
        </authorList>
    </citation>
    <scope>NUCLEOTIDE SEQUENCE [LARGE SCALE GENOMIC DNA]</scope>
    <source>
        <strain evidence="3">ATCC 43644 / DSM 9630 / IS1B</strain>
    </source>
</reference>
<dbReference type="RefSeq" id="WP_013564272.1">
    <property type="nucleotide sequence ID" value="NC_014962.1"/>
</dbReference>
<evidence type="ECO:0000256" key="1">
    <source>
        <dbReference type="SAM" id="Phobius"/>
    </source>
</evidence>
<dbReference type="STRING" id="575540.Isop_1399"/>
<keyword evidence="1" id="KW-0472">Membrane</keyword>
<dbReference type="Proteomes" id="UP000008631">
    <property type="component" value="Chromosome"/>
</dbReference>
<feature type="transmembrane region" description="Helical" evidence="1">
    <location>
        <begin position="26"/>
        <end position="47"/>
    </location>
</feature>
<dbReference type="EMBL" id="CP002353">
    <property type="protein sequence ID" value="ADV61984.1"/>
    <property type="molecule type" value="Genomic_DNA"/>
</dbReference>
<dbReference type="eggNOG" id="COG4412">
    <property type="taxonomic scope" value="Bacteria"/>
</dbReference>
<proteinExistence type="predicted"/>
<name>E8QXE3_ISOPI</name>
<keyword evidence="1" id="KW-1133">Transmembrane helix</keyword>
<evidence type="ECO:0000313" key="2">
    <source>
        <dbReference type="EMBL" id="ADV61984.1"/>
    </source>
</evidence>
<dbReference type="InParanoid" id="E8QXE3"/>
<evidence type="ECO:0000313" key="3">
    <source>
        <dbReference type="Proteomes" id="UP000008631"/>
    </source>
</evidence>
<reference key="1">
    <citation type="submission" date="2010-11" db="EMBL/GenBank/DDBJ databases">
        <title>The complete sequence of chromosome of Isophaera pallida ATCC 43644.</title>
        <authorList>
            <consortium name="US DOE Joint Genome Institute (JGI-PGF)"/>
            <person name="Lucas S."/>
            <person name="Copeland A."/>
            <person name="Lapidus A."/>
            <person name="Bruce D."/>
            <person name="Goodwin L."/>
            <person name="Pitluck S."/>
            <person name="Kyrpides N."/>
            <person name="Mavromatis K."/>
            <person name="Pagani I."/>
            <person name="Ivanova N."/>
            <person name="Saunders E."/>
            <person name="Brettin T."/>
            <person name="Detter J.C."/>
            <person name="Han C."/>
            <person name="Tapia R."/>
            <person name="Land M."/>
            <person name="Hauser L."/>
            <person name="Markowitz V."/>
            <person name="Cheng J.-F."/>
            <person name="Hugenholtz P."/>
            <person name="Woyke T."/>
            <person name="Wu D."/>
            <person name="Eisen J.A."/>
        </authorList>
    </citation>
    <scope>NUCLEOTIDE SEQUENCE</scope>
    <source>
        <strain>ATCC 43644</strain>
    </source>
</reference>
<protein>
    <submittedName>
        <fullName evidence="2">Uncharacterized protein</fullName>
    </submittedName>
</protein>
<accession>E8QXE3</accession>
<gene>
    <name evidence="2" type="ordered locus">Isop_1399</name>
</gene>
<keyword evidence="1" id="KW-0812">Transmembrane</keyword>
<dbReference type="HOGENOM" id="CLU_445415_0_0_0"/>
<keyword evidence="3" id="KW-1185">Reference proteome</keyword>
<sequence>MRPPCAERGSVADDFVRRVRRPYARAWRLVGIEVIRLAILVGTILVLGRSFLVLGTAAQQVRSWWPANHATASPERVDVKVEGGRAWWHWDDTHSETDPALTSRRLVVVSTLAREGGPFPLRLSLRTAATTREARAPSKTVAPPMQPVVVAPGRWPIRDERLTLDDRVTRLEAAAPPRSKRPPLPLRRFWIPDGSGRYADPSAYRAVATRLGAFDDHIQVYVDEEDLHRVTSETLSDLIDTFSRRIEPAARLSLGLGSPYDLDGDGRLTVVMSCKLENFGGGTEPLEGFIRAADFDQTLPAPLSNHADLLWMSAGLSAGPRLRSILAHEYTHVLVLCRKVLDRRHKGLDGLEEESWLNEAMAHWVESRHGFSWENLDYRVSAFLSRPEAYRLVVPDDHAAGLFRGHGNRGAAFLFYRWLTERFGEDLLGRVARCPEPGIAALEQLLGWSFDDLFRAWGMDLFLDGLDPWELESSRGGLDLRDRIADWPLAGPRFTRLDPLAKAGVAWHSWESQPTTHTFFVVEPNPGGSTFLDLESPPEAMARVAILDLPQGWRPLDVTVTTAESSQRNANGATCPEMLWVEVTRNGSSLEPPTRLRSLSWEPLVPRANTRATTFRCGGGTWSAPSGSRLAQPPAIRDRRPRIETFAAPMLQIDQSLIIKAVGLDHQGRRVVGWAEWRAEAGGERTCSSKAVD</sequence>